<dbReference type="InterPro" id="IPR004360">
    <property type="entry name" value="Glyas_Fos-R_dOase_dom"/>
</dbReference>
<keyword evidence="3" id="KW-1185">Reference proteome</keyword>
<proteinExistence type="predicted"/>
<dbReference type="KEGG" id="bgoe:IFJ75_08985"/>
<dbReference type="PANTHER" id="PTHR36503:SF1">
    <property type="entry name" value="BLR2520 PROTEIN"/>
    <property type="match status" value="1"/>
</dbReference>
<feature type="domain" description="VOC" evidence="1">
    <location>
        <begin position="4"/>
        <end position="125"/>
    </location>
</feature>
<protein>
    <submittedName>
        <fullName evidence="2">VOC family protein</fullName>
    </submittedName>
</protein>
<dbReference type="EMBL" id="CP062222">
    <property type="protein sequence ID" value="QTC92957.1"/>
    <property type="molecule type" value="Genomic_DNA"/>
</dbReference>
<dbReference type="InterPro" id="IPR029068">
    <property type="entry name" value="Glyas_Bleomycin-R_OHBP_Dase"/>
</dbReference>
<evidence type="ECO:0000313" key="3">
    <source>
        <dbReference type="Proteomes" id="UP000663918"/>
    </source>
</evidence>
<dbReference type="SUPFAM" id="SSF54593">
    <property type="entry name" value="Glyoxalase/Bleomycin resistance protein/Dihydroxybiphenyl dioxygenase"/>
    <property type="match status" value="1"/>
</dbReference>
<sequence>MQQQMSVVTLGIDDVARSKRFYAEGFGWTPVFDNGEVVFYQMNGFVLGTWLRTALATDSARPVANTSGDFALAHNVSAQNDVEPLMDRLAAAGGAILRAAQEPPQGGLNGYVADPDGHAWEIAFNPAHLARGLCELRGLGFRAR</sequence>
<dbReference type="AlphaFoldDB" id="A0A975C4Y2"/>
<evidence type="ECO:0000313" key="2">
    <source>
        <dbReference type="EMBL" id="QTC92957.1"/>
    </source>
</evidence>
<organism evidence="2 3">
    <name type="scientific">Brevundimonas goettingensis</name>
    <dbReference type="NCBI Taxonomy" id="2774190"/>
    <lineage>
        <taxon>Bacteria</taxon>
        <taxon>Pseudomonadati</taxon>
        <taxon>Pseudomonadota</taxon>
        <taxon>Alphaproteobacteria</taxon>
        <taxon>Caulobacterales</taxon>
        <taxon>Caulobacteraceae</taxon>
        <taxon>Brevundimonas</taxon>
    </lineage>
</organism>
<name>A0A975C4Y2_9CAUL</name>
<dbReference type="RefSeq" id="WP_225897062.1">
    <property type="nucleotide sequence ID" value="NZ_CP062222.1"/>
</dbReference>
<dbReference type="PANTHER" id="PTHR36503">
    <property type="entry name" value="BLR2520 PROTEIN"/>
    <property type="match status" value="1"/>
</dbReference>
<dbReference type="InterPro" id="IPR037523">
    <property type="entry name" value="VOC_core"/>
</dbReference>
<dbReference type="Pfam" id="PF00903">
    <property type="entry name" value="Glyoxalase"/>
    <property type="match status" value="1"/>
</dbReference>
<dbReference type="Proteomes" id="UP000663918">
    <property type="component" value="Chromosome"/>
</dbReference>
<dbReference type="PROSITE" id="PS51819">
    <property type="entry name" value="VOC"/>
    <property type="match status" value="1"/>
</dbReference>
<gene>
    <name evidence="2" type="ORF">IFJ75_08985</name>
</gene>
<accession>A0A975C4Y2</accession>
<dbReference type="Gene3D" id="3.10.180.10">
    <property type="entry name" value="2,3-Dihydroxybiphenyl 1,2-Dioxygenase, domain 1"/>
    <property type="match status" value="1"/>
</dbReference>
<reference evidence="2" key="1">
    <citation type="submission" date="2020-09" db="EMBL/GenBank/DDBJ databases">
        <title>Brevundimonas sp. LVF2 isolated from a puddle in Goettingen, Germany.</title>
        <authorList>
            <person name="Friedrich I."/>
            <person name="Klassen A."/>
            <person name="Hannes N."/>
            <person name="Schneider D."/>
            <person name="Hertel R."/>
            <person name="Daniel R."/>
        </authorList>
    </citation>
    <scope>NUCLEOTIDE SEQUENCE</scope>
    <source>
        <strain evidence="2">LVF2</strain>
    </source>
</reference>
<evidence type="ECO:0000259" key="1">
    <source>
        <dbReference type="PROSITE" id="PS51819"/>
    </source>
</evidence>